<dbReference type="CDD" id="cd03219">
    <property type="entry name" value="ABC_Mj1267_LivG_branched"/>
    <property type="match status" value="1"/>
</dbReference>
<dbReference type="AlphaFoldDB" id="A0A2V3TTQ2"/>
<dbReference type="InterPro" id="IPR032823">
    <property type="entry name" value="BCA_ABC_TP_C"/>
</dbReference>
<dbReference type="SUPFAM" id="SSF52540">
    <property type="entry name" value="P-loop containing nucleoside triphosphate hydrolases"/>
    <property type="match status" value="1"/>
</dbReference>
<keyword evidence="3" id="KW-0547">Nucleotide-binding</keyword>
<organism evidence="6 7">
    <name type="scientific">Chelatococcus asaccharovorans</name>
    <dbReference type="NCBI Taxonomy" id="28210"/>
    <lineage>
        <taxon>Bacteria</taxon>
        <taxon>Pseudomonadati</taxon>
        <taxon>Pseudomonadota</taxon>
        <taxon>Alphaproteobacteria</taxon>
        <taxon>Hyphomicrobiales</taxon>
        <taxon>Chelatococcaceae</taxon>
        <taxon>Chelatococcus</taxon>
    </lineage>
</organism>
<dbReference type="SMART" id="SM00382">
    <property type="entry name" value="AAA"/>
    <property type="match status" value="1"/>
</dbReference>
<evidence type="ECO:0000256" key="4">
    <source>
        <dbReference type="ARBA" id="ARBA00022840"/>
    </source>
</evidence>
<dbReference type="InterPro" id="IPR027417">
    <property type="entry name" value="P-loop_NTPase"/>
</dbReference>
<dbReference type="OrthoDB" id="9806149at2"/>
<dbReference type="Proteomes" id="UP000248021">
    <property type="component" value="Unassembled WGS sequence"/>
</dbReference>
<evidence type="ECO:0000313" key="7">
    <source>
        <dbReference type="Proteomes" id="UP000248021"/>
    </source>
</evidence>
<dbReference type="InterPro" id="IPR003439">
    <property type="entry name" value="ABC_transporter-like_ATP-bd"/>
</dbReference>
<comment type="caution">
    <text evidence="6">The sequence shown here is derived from an EMBL/GenBank/DDBJ whole genome shotgun (WGS) entry which is preliminary data.</text>
</comment>
<dbReference type="PROSITE" id="PS00211">
    <property type="entry name" value="ABC_TRANSPORTER_1"/>
    <property type="match status" value="1"/>
</dbReference>
<dbReference type="RefSeq" id="WP_110378403.1">
    <property type="nucleotide sequence ID" value="NZ_JAHBRY010000001.1"/>
</dbReference>
<evidence type="ECO:0000256" key="3">
    <source>
        <dbReference type="ARBA" id="ARBA00022741"/>
    </source>
</evidence>
<accession>A0A2V3TTQ2</accession>
<dbReference type="InterPro" id="IPR051120">
    <property type="entry name" value="ABC_AA/LPS_Transport"/>
</dbReference>
<dbReference type="PANTHER" id="PTHR45772">
    <property type="entry name" value="CONSERVED COMPONENT OF ABC TRANSPORTER FOR NATURAL AMINO ACIDS-RELATED"/>
    <property type="match status" value="1"/>
</dbReference>
<dbReference type="GO" id="GO:0005524">
    <property type="term" value="F:ATP binding"/>
    <property type="evidence" value="ECO:0007669"/>
    <property type="project" value="UniProtKB-KW"/>
</dbReference>
<proteinExistence type="inferred from homology"/>
<dbReference type="GO" id="GO:0016887">
    <property type="term" value="F:ATP hydrolysis activity"/>
    <property type="evidence" value="ECO:0007669"/>
    <property type="project" value="InterPro"/>
</dbReference>
<dbReference type="PROSITE" id="PS50893">
    <property type="entry name" value="ABC_TRANSPORTER_2"/>
    <property type="match status" value="1"/>
</dbReference>
<keyword evidence="2" id="KW-0813">Transport</keyword>
<dbReference type="Pfam" id="PF00005">
    <property type="entry name" value="ABC_tran"/>
    <property type="match status" value="1"/>
</dbReference>
<protein>
    <submittedName>
        <fullName evidence="6">Amino acid/amide ABC transporter ATP-binding protein 1 (HAAT family)</fullName>
    </submittedName>
</protein>
<name>A0A2V3TTQ2_9HYPH</name>
<comment type="similarity">
    <text evidence="1">Belongs to the ABC transporter superfamily.</text>
</comment>
<dbReference type="Pfam" id="PF12399">
    <property type="entry name" value="BCA_ABC_TP_C"/>
    <property type="match status" value="1"/>
</dbReference>
<dbReference type="EMBL" id="QJJK01000020">
    <property type="protein sequence ID" value="PXW51383.1"/>
    <property type="molecule type" value="Genomic_DNA"/>
</dbReference>
<reference evidence="6 7" key="1">
    <citation type="submission" date="2018-05" db="EMBL/GenBank/DDBJ databases">
        <title>Genomic Encyclopedia of Type Strains, Phase IV (KMG-IV): sequencing the most valuable type-strain genomes for metagenomic binning, comparative biology and taxonomic classification.</title>
        <authorList>
            <person name="Goeker M."/>
        </authorList>
    </citation>
    <scope>NUCLEOTIDE SEQUENCE [LARGE SCALE GENOMIC DNA]</scope>
    <source>
        <strain evidence="6 7">DSM 6462</strain>
    </source>
</reference>
<sequence>MSLQITDIRKAFGGFQALDGVTLTVGEGQLVGLIGPNGAGKSTLFSVVSGFIEADTGEVRFKGADLGRQSPAARARKGLLRTFQVPREFSHLTVRDNLKAAAPGQTGEGLVGLFLRPGEVARQEVEITAKADEVIAFLRLGPVADLPSGRLSGGQKKLLELGRALMVEPSLILLDEPFAGVNPVLIEELVERIRELNARGIGFLIIEHDLQALTRLVPILHVMDRGRILASGTPGEVLEDPKVREAYLGGAA</sequence>
<dbReference type="GO" id="GO:0005886">
    <property type="term" value="C:plasma membrane"/>
    <property type="evidence" value="ECO:0007669"/>
    <property type="project" value="TreeGrafter"/>
</dbReference>
<feature type="domain" description="ABC transporter" evidence="5">
    <location>
        <begin position="3"/>
        <end position="250"/>
    </location>
</feature>
<evidence type="ECO:0000256" key="2">
    <source>
        <dbReference type="ARBA" id="ARBA00022448"/>
    </source>
</evidence>
<evidence type="ECO:0000259" key="5">
    <source>
        <dbReference type="PROSITE" id="PS50893"/>
    </source>
</evidence>
<keyword evidence="4 6" id="KW-0067">ATP-binding</keyword>
<gene>
    <name evidence="6" type="ORF">C7450_12065</name>
</gene>
<evidence type="ECO:0000256" key="1">
    <source>
        <dbReference type="ARBA" id="ARBA00005417"/>
    </source>
</evidence>
<evidence type="ECO:0000313" key="6">
    <source>
        <dbReference type="EMBL" id="PXW51383.1"/>
    </source>
</evidence>
<dbReference type="InterPro" id="IPR003593">
    <property type="entry name" value="AAA+_ATPase"/>
</dbReference>
<dbReference type="Gene3D" id="3.40.50.300">
    <property type="entry name" value="P-loop containing nucleotide triphosphate hydrolases"/>
    <property type="match status" value="1"/>
</dbReference>
<dbReference type="PANTHER" id="PTHR45772:SF9">
    <property type="entry name" value="CONSERVED COMPONENT OF ABC TRANSPORTER FOR NATURAL AMINO ACIDS"/>
    <property type="match status" value="1"/>
</dbReference>
<keyword evidence="7" id="KW-1185">Reference proteome</keyword>
<dbReference type="InterPro" id="IPR017871">
    <property type="entry name" value="ABC_transporter-like_CS"/>
</dbReference>